<dbReference type="AlphaFoldDB" id="A0A397VK90"/>
<proteinExistence type="inferred from homology"/>
<dbReference type="STRING" id="44941.A0A397VK90"/>
<dbReference type="OrthoDB" id="408683at2759"/>
<protein>
    <submittedName>
        <fullName evidence="4">tRNA-splicing endonuclease subunit sen54 N-term-domain-containing protein</fullName>
    </submittedName>
</protein>
<gene>
    <name evidence="4" type="ORF">C2G38_2179674</name>
</gene>
<dbReference type="GO" id="GO:0004519">
    <property type="term" value="F:endonuclease activity"/>
    <property type="evidence" value="ECO:0007669"/>
    <property type="project" value="UniProtKB-KW"/>
</dbReference>
<keyword evidence="4" id="KW-0540">Nuclease</keyword>
<reference evidence="4 5" key="1">
    <citation type="submission" date="2018-06" db="EMBL/GenBank/DDBJ databases">
        <title>Comparative genomics reveals the genomic features of Rhizophagus irregularis, R. cerebriforme, R. diaphanum and Gigaspora rosea, and their symbiotic lifestyle signature.</title>
        <authorList>
            <person name="Morin E."/>
            <person name="San Clemente H."/>
            <person name="Chen E.C.H."/>
            <person name="De La Providencia I."/>
            <person name="Hainaut M."/>
            <person name="Kuo A."/>
            <person name="Kohler A."/>
            <person name="Murat C."/>
            <person name="Tang N."/>
            <person name="Roy S."/>
            <person name="Loubradou J."/>
            <person name="Henrissat B."/>
            <person name="Grigoriev I.V."/>
            <person name="Corradi N."/>
            <person name="Roux C."/>
            <person name="Martin F.M."/>
        </authorList>
    </citation>
    <scope>NUCLEOTIDE SEQUENCE [LARGE SCALE GENOMIC DNA]</scope>
    <source>
        <strain evidence="4 5">DAOM 194757</strain>
    </source>
</reference>
<evidence type="ECO:0000313" key="4">
    <source>
        <dbReference type="EMBL" id="RIB20313.1"/>
    </source>
</evidence>
<dbReference type="GO" id="GO:0000379">
    <property type="term" value="P:tRNA-type intron splice site recognition and cleavage"/>
    <property type="evidence" value="ECO:0007669"/>
    <property type="project" value="TreeGrafter"/>
</dbReference>
<keyword evidence="4" id="KW-0255">Endonuclease</keyword>
<sequence length="359" mass="40968">MDEVSENCEETTVDQEGDFDILTFATKERKSGVGGILKRGVKDFEPDGSNRQNELLTESLNALQDFLQEERSGSSRQICKATWHPAPINKAHITTIHGNHFHNMGHTIKGEIWLYPEEALLLMERGALVIDYDDVPMSIQHAYTMLIREWLTLEKYQVYAYLKRIGYTVIRPLPQDSLQTSTSPQEKLQGTIINPLSSYTALLLSRITFISTSFSRLISNFFNFLSRSDLHDLHEEEINSIVTSESCYTYEQVFTKLQIIQRYDIDLPTYNGQESPYNIDFHVYKPSDSNKYKKKNPGVPFFRVVVACAESNQPPALSMFGNLFKDGNSSVLFAVVDGANISFLEFKDMNFKNVNVKIV</sequence>
<evidence type="ECO:0000313" key="5">
    <source>
        <dbReference type="Proteomes" id="UP000266673"/>
    </source>
</evidence>
<dbReference type="InterPro" id="IPR024336">
    <property type="entry name" value="tRNA_splic_suSen54_N"/>
</dbReference>
<accession>A0A397VK90</accession>
<feature type="domain" description="tRNA-splicing endonuclease subunit Sen54 N-terminal" evidence="3">
    <location>
        <begin position="65"/>
        <end position="130"/>
    </location>
</feature>
<dbReference type="InterPro" id="IPR024337">
    <property type="entry name" value="tRNA_splic_suSen54"/>
</dbReference>
<dbReference type="Pfam" id="PF12928">
    <property type="entry name" value="tRNA_int_end_N2"/>
    <property type="match status" value="1"/>
</dbReference>
<dbReference type="Proteomes" id="UP000266673">
    <property type="component" value="Unassembled WGS sequence"/>
</dbReference>
<evidence type="ECO:0000256" key="1">
    <source>
        <dbReference type="ARBA" id="ARBA00005736"/>
    </source>
</evidence>
<evidence type="ECO:0000256" key="2">
    <source>
        <dbReference type="ARBA" id="ARBA00022694"/>
    </source>
</evidence>
<comment type="similarity">
    <text evidence="1">Belongs to the SEN54 family.</text>
</comment>
<dbReference type="PANTHER" id="PTHR21027:SF1">
    <property type="entry name" value="TRNA-SPLICING ENDONUCLEASE SUBUNIT SEN54"/>
    <property type="match status" value="1"/>
</dbReference>
<keyword evidence="5" id="KW-1185">Reference proteome</keyword>
<dbReference type="GO" id="GO:0000214">
    <property type="term" value="C:tRNA-intron endonuclease complex"/>
    <property type="evidence" value="ECO:0007669"/>
    <property type="project" value="TreeGrafter"/>
</dbReference>
<keyword evidence="4" id="KW-0378">Hydrolase</keyword>
<dbReference type="EMBL" id="QKWP01000425">
    <property type="protein sequence ID" value="RIB20313.1"/>
    <property type="molecule type" value="Genomic_DNA"/>
</dbReference>
<name>A0A397VK90_9GLOM</name>
<evidence type="ECO:0000259" key="3">
    <source>
        <dbReference type="Pfam" id="PF12928"/>
    </source>
</evidence>
<comment type="caution">
    <text evidence="4">The sequence shown here is derived from an EMBL/GenBank/DDBJ whole genome shotgun (WGS) entry which is preliminary data.</text>
</comment>
<organism evidence="4 5">
    <name type="scientific">Gigaspora rosea</name>
    <dbReference type="NCBI Taxonomy" id="44941"/>
    <lineage>
        <taxon>Eukaryota</taxon>
        <taxon>Fungi</taxon>
        <taxon>Fungi incertae sedis</taxon>
        <taxon>Mucoromycota</taxon>
        <taxon>Glomeromycotina</taxon>
        <taxon>Glomeromycetes</taxon>
        <taxon>Diversisporales</taxon>
        <taxon>Gigasporaceae</taxon>
        <taxon>Gigaspora</taxon>
    </lineage>
</organism>
<dbReference type="PANTHER" id="PTHR21027">
    <property type="entry name" value="TRNA-SPLICING ENDONUCLEASE SUBUNIT SEN54"/>
    <property type="match status" value="1"/>
</dbReference>
<keyword evidence="2" id="KW-0819">tRNA processing</keyword>